<dbReference type="RefSeq" id="WP_092386682.1">
    <property type="nucleotide sequence ID" value="NZ_LT629787.1"/>
</dbReference>
<dbReference type="STRING" id="1434072.SAMN05216210_2108"/>
<sequence>MEIIPDDILATKVVSDGDDYTLTQSQVFLRGVGTETILAGAILELCVGFHDSYVVFMSDDIPSEDMLRIYLLNNNAHVIESVTIGAPYSTGSFRFSELIEPDMVAFNFTGSTMWKLRAFNKSKLHVPFFSDPKGVSRKIRFSTCLEVDGDPAPES</sequence>
<protein>
    <submittedName>
        <fullName evidence="1">Uncharacterized protein</fullName>
    </submittedName>
</protein>
<dbReference type="OrthoDB" id="7065204at2"/>
<accession>A0A1H2G815</accession>
<gene>
    <name evidence="1" type="ORF">SAMN05216210_2108</name>
</gene>
<dbReference type="EMBL" id="LT629787">
    <property type="protein sequence ID" value="SDU15735.1"/>
    <property type="molecule type" value="Genomic_DNA"/>
</dbReference>
<evidence type="ECO:0000313" key="2">
    <source>
        <dbReference type="Proteomes" id="UP000243924"/>
    </source>
</evidence>
<dbReference type="Proteomes" id="UP000243924">
    <property type="component" value="Chromosome I"/>
</dbReference>
<keyword evidence="2" id="KW-1185">Reference proteome</keyword>
<proteinExistence type="predicted"/>
<dbReference type="AlphaFoldDB" id="A0A1H2G815"/>
<reference evidence="2" key="1">
    <citation type="submission" date="2016-10" db="EMBL/GenBank/DDBJ databases">
        <authorList>
            <person name="Varghese N."/>
            <person name="Submissions S."/>
        </authorList>
    </citation>
    <scope>NUCLEOTIDE SEQUENCE [LARGE SCALE GENOMIC DNA]</scope>
    <source>
        <strain evidence="2">CECT 8338</strain>
    </source>
</reference>
<name>A0A1H2G815_9GAMM</name>
<evidence type="ECO:0000313" key="1">
    <source>
        <dbReference type="EMBL" id="SDU15735.1"/>
    </source>
</evidence>
<organism evidence="1 2">
    <name type="scientific">Halopseudomonas salegens</name>
    <dbReference type="NCBI Taxonomy" id="1434072"/>
    <lineage>
        <taxon>Bacteria</taxon>
        <taxon>Pseudomonadati</taxon>
        <taxon>Pseudomonadota</taxon>
        <taxon>Gammaproteobacteria</taxon>
        <taxon>Pseudomonadales</taxon>
        <taxon>Pseudomonadaceae</taxon>
        <taxon>Halopseudomonas</taxon>
    </lineage>
</organism>